<reference evidence="4 5" key="1">
    <citation type="submission" date="2024-05" db="EMBL/GenBank/DDBJ databases">
        <authorList>
            <person name="Wallberg A."/>
        </authorList>
    </citation>
    <scope>NUCLEOTIDE SEQUENCE [LARGE SCALE GENOMIC DNA]</scope>
</reference>
<proteinExistence type="inferred from homology"/>
<evidence type="ECO:0000256" key="1">
    <source>
        <dbReference type="ARBA" id="ARBA00008645"/>
    </source>
</evidence>
<evidence type="ECO:0000313" key="4">
    <source>
        <dbReference type="EMBL" id="CAL4197696.1"/>
    </source>
</evidence>
<dbReference type="Pfam" id="PF00561">
    <property type="entry name" value="Abhydrolase_1"/>
    <property type="match status" value="1"/>
</dbReference>
<dbReference type="Gene3D" id="3.40.50.1820">
    <property type="entry name" value="alpha/beta hydrolase"/>
    <property type="match status" value="1"/>
</dbReference>
<keyword evidence="2" id="KW-0378">Hydrolase</keyword>
<comment type="caution">
    <text evidence="4">The sequence shown here is derived from an EMBL/GenBank/DDBJ whole genome shotgun (WGS) entry which is preliminary data.</text>
</comment>
<dbReference type="AlphaFoldDB" id="A0AAV2SGI1"/>
<sequence>MDIRTPSFCRPYPFCFFCTHLLQTLRFSGTSVIIYVRNSSSVGNIENGSHCQSPKKKLKSDISGHSQINWKEVEVETNWGTLRGKQCGSGPRRVLGFHGWLDNANTFDLIAPLLPDDVTFLSLDLPGHGDSDHFPTSFIYDGRGYVGAIKKAVTNLGWDKFIYLGHSMGAVVGIMYTSIFPEDVEAFISIDILKPWSTSCEKYPSSFKKYFTQYFDNEKKCKYPPLVYDAEELVKKTMEGTNSLDDRGARIILERGAKKSEDGKGLILKRDLRAKNYFIGFLTFEAWQEMAKSIHCPILLIKYVVNIYFLGKTSYDVIYSSRSQSSRHWSRLHRNTPNHLKLDAPISVEQYVLFNVKIC</sequence>
<accession>A0AAV2SGI1</accession>
<evidence type="ECO:0000259" key="3">
    <source>
        <dbReference type="Pfam" id="PF00561"/>
    </source>
</evidence>
<organism evidence="4 5">
    <name type="scientific">Meganyctiphanes norvegica</name>
    <name type="common">Northern krill</name>
    <name type="synonym">Thysanopoda norvegica</name>
    <dbReference type="NCBI Taxonomy" id="48144"/>
    <lineage>
        <taxon>Eukaryota</taxon>
        <taxon>Metazoa</taxon>
        <taxon>Ecdysozoa</taxon>
        <taxon>Arthropoda</taxon>
        <taxon>Crustacea</taxon>
        <taxon>Multicrustacea</taxon>
        <taxon>Malacostraca</taxon>
        <taxon>Eumalacostraca</taxon>
        <taxon>Eucarida</taxon>
        <taxon>Euphausiacea</taxon>
        <taxon>Euphausiidae</taxon>
        <taxon>Meganyctiphanes</taxon>
    </lineage>
</organism>
<protein>
    <recommendedName>
        <fullName evidence="3">AB hydrolase-1 domain-containing protein</fullName>
    </recommendedName>
</protein>
<dbReference type="PANTHER" id="PTHR43798:SF14">
    <property type="entry name" value="SERINE HYDROLASE-LIKE PROTEIN DDB_G0286239"/>
    <property type="match status" value="1"/>
</dbReference>
<evidence type="ECO:0000256" key="2">
    <source>
        <dbReference type="ARBA" id="ARBA00022801"/>
    </source>
</evidence>
<dbReference type="GO" id="GO:0016020">
    <property type="term" value="C:membrane"/>
    <property type="evidence" value="ECO:0007669"/>
    <property type="project" value="TreeGrafter"/>
</dbReference>
<name>A0AAV2SGI1_MEGNR</name>
<dbReference type="InterPro" id="IPR029058">
    <property type="entry name" value="AB_hydrolase_fold"/>
</dbReference>
<feature type="domain" description="AB hydrolase-1" evidence="3">
    <location>
        <begin position="94"/>
        <end position="214"/>
    </location>
</feature>
<keyword evidence="5" id="KW-1185">Reference proteome</keyword>
<comment type="similarity">
    <text evidence="1">Belongs to the AB hydrolase superfamily.</text>
</comment>
<evidence type="ECO:0000313" key="5">
    <source>
        <dbReference type="Proteomes" id="UP001497623"/>
    </source>
</evidence>
<dbReference type="InterPro" id="IPR050266">
    <property type="entry name" value="AB_hydrolase_sf"/>
</dbReference>
<dbReference type="EMBL" id="CAXKWB010074132">
    <property type="protein sequence ID" value="CAL4197696.1"/>
    <property type="molecule type" value="Genomic_DNA"/>
</dbReference>
<feature type="non-terminal residue" evidence="4">
    <location>
        <position position="359"/>
    </location>
</feature>
<dbReference type="PANTHER" id="PTHR43798">
    <property type="entry name" value="MONOACYLGLYCEROL LIPASE"/>
    <property type="match status" value="1"/>
</dbReference>
<dbReference type="Proteomes" id="UP001497623">
    <property type="component" value="Unassembled WGS sequence"/>
</dbReference>
<gene>
    <name evidence="4" type="ORF">MNOR_LOCUS37310</name>
</gene>
<dbReference type="GO" id="GO:0016787">
    <property type="term" value="F:hydrolase activity"/>
    <property type="evidence" value="ECO:0007669"/>
    <property type="project" value="UniProtKB-KW"/>
</dbReference>
<dbReference type="InterPro" id="IPR000073">
    <property type="entry name" value="AB_hydrolase_1"/>
</dbReference>
<dbReference type="SUPFAM" id="SSF53474">
    <property type="entry name" value="alpha/beta-Hydrolases"/>
    <property type="match status" value="1"/>
</dbReference>